<dbReference type="InterPro" id="IPR051396">
    <property type="entry name" value="Bact_Antivir_Def_Nuclease"/>
</dbReference>
<keyword evidence="3" id="KW-1185">Reference proteome</keyword>
<accession>A0ABT8A5D0</accession>
<name>A0ABT8A5D0_9PROT</name>
<evidence type="ECO:0000313" key="2">
    <source>
        <dbReference type="EMBL" id="MDN3564983.1"/>
    </source>
</evidence>
<dbReference type="InterPro" id="IPR027417">
    <property type="entry name" value="P-loop_NTPase"/>
</dbReference>
<proteinExistence type="predicted"/>
<dbReference type="EMBL" id="JAUFPN010000126">
    <property type="protein sequence ID" value="MDN3564983.1"/>
    <property type="molecule type" value="Genomic_DNA"/>
</dbReference>
<feature type="domain" description="OLD protein-like TOPRIM" evidence="1">
    <location>
        <begin position="463"/>
        <end position="528"/>
    </location>
</feature>
<evidence type="ECO:0000313" key="3">
    <source>
        <dbReference type="Proteomes" id="UP001529369"/>
    </source>
</evidence>
<dbReference type="InterPro" id="IPR022602">
    <property type="entry name" value="DUF2813"/>
</dbReference>
<dbReference type="InterPro" id="IPR034139">
    <property type="entry name" value="TOPRIM_OLD"/>
</dbReference>
<comment type="caution">
    <text evidence="2">The sequence shown here is derived from an EMBL/GenBank/DDBJ whole genome shotgun (WGS) entry which is preliminary data.</text>
</comment>
<dbReference type="PROSITE" id="PS50007">
    <property type="entry name" value="PIPLC_X_DOMAIN"/>
    <property type="match status" value="1"/>
</dbReference>
<dbReference type="PANTHER" id="PTHR43581">
    <property type="entry name" value="ATP/GTP PHOSPHATASE"/>
    <property type="match status" value="1"/>
</dbReference>
<dbReference type="Proteomes" id="UP001529369">
    <property type="component" value="Unassembled WGS sequence"/>
</dbReference>
<gene>
    <name evidence="2" type="ORF">QWZ14_11490</name>
</gene>
<dbReference type="RefSeq" id="WP_290316796.1">
    <property type="nucleotide sequence ID" value="NZ_JAUFPN010000126.1"/>
</dbReference>
<sequence length="637" mass="71170">MRLKRVRINNFRSIRSADIEFGENTVLIGPNNSGKTAILEAIRIALTRRWGQRGTGFTEYDIHLCESRPDPKIGDPVVIELEIQENVANEWHENIHGDLADIIQTDPVSGVASIILRVSCAWDALEESFIPKWEFLNVTRQPLVGRGARALNLQEFFQFIPAFYMEAIRDAGDEFSSRSQFWGRLLKAVQIPDDLEKKSQRVFDLLNKKLLRADPLLGTLSSGLSTISRIASADQPGEADLRLLPLNTWDILSKAEVIYKSEANKPWLPLHKHGQGVQSLSVMFLFKAFIEHLLDELYRPESSPVLAIEEPETHLHPQAARTLWRHISELPGQKIASTHSPYFLEHVPFRDIRIVRVGNNGTTVHSLPTEYRASCPNLPSIFAVMAKSAGRLSYDGSLGQIVVHQVLGQNIYRDLLTAYGTHPDRAAIGVELKRVYELSQRFIPDEELAQLETFARRIRGEIFFARRWLLVEGQCEYHLVHGIAEGLGYNLDEHGVSVIDFQNNGNPECFCALGRALGYPWLMIVDGDAAGTSYIQKLSPRGFNVAEIAHRTYQLAEGDIEQQLIADGLQAELKASLLDIGETKAPTYDDAALLKALVASKSAYGAVLGRKCAQDAALAARMPKAFRDAIISLRGLE</sequence>
<dbReference type="SUPFAM" id="SSF52540">
    <property type="entry name" value="P-loop containing nucleoside triphosphate hydrolases"/>
    <property type="match status" value="1"/>
</dbReference>
<protein>
    <submittedName>
        <fullName evidence="2">AAA family ATPase</fullName>
    </submittedName>
</protein>
<reference evidence="3" key="1">
    <citation type="journal article" date="2019" name="Int. J. Syst. Evol. Microbiol.">
        <title>The Global Catalogue of Microorganisms (GCM) 10K type strain sequencing project: providing services to taxonomists for standard genome sequencing and annotation.</title>
        <authorList>
            <consortium name="The Broad Institute Genomics Platform"/>
            <consortium name="The Broad Institute Genome Sequencing Center for Infectious Disease"/>
            <person name="Wu L."/>
            <person name="Ma J."/>
        </authorList>
    </citation>
    <scope>NUCLEOTIDE SEQUENCE [LARGE SCALE GENOMIC DNA]</scope>
    <source>
        <strain evidence="3">CECT 7131</strain>
    </source>
</reference>
<dbReference type="Pfam" id="PF20469">
    <property type="entry name" value="OLD-like_TOPRIM"/>
    <property type="match status" value="1"/>
</dbReference>
<dbReference type="PANTHER" id="PTHR43581:SF4">
    <property type="entry name" value="ATP_GTP PHOSPHATASE"/>
    <property type="match status" value="1"/>
</dbReference>
<dbReference type="Gene3D" id="3.40.50.300">
    <property type="entry name" value="P-loop containing nucleotide triphosphate hydrolases"/>
    <property type="match status" value="2"/>
</dbReference>
<organism evidence="2 3">
    <name type="scientific">Paeniroseomonas aquatica</name>
    <dbReference type="NCBI Taxonomy" id="373043"/>
    <lineage>
        <taxon>Bacteria</taxon>
        <taxon>Pseudomonadati</taxon>
        <taxon>Pseudomonadota</taxon>
        <taxon>Alphaproteobacteria</taxon>
        <taxon>Acetobacterales</taxon>
        <taxon>Acetobacteraceae</taxon>
        <taxon>Paeniroseomonas</taxon>
    </lineage>
</organism>
<dbReference type="CDD" id="cd01026">
    <property type="entry name" value="TOPRIM_OLD"/>
    <property type="match status" value="1"/>
</dbReference>
<evidence type="ECO:0000259" key="1">
    <source>
        <dbReference type="Pfam" id="PF20469"/>
    </source>
</evidence>
<dbReference type="Pfam" id="PF11398">
    <property type="entry name" value="DUF2813"/>
    <property type="match status" value="1"/>
</dbReference>